<dbReference type="AlphaFoldDB" id="A0A150GKS5"/>
<organism evidence="1 2">
    <name type="scientific">Gonium pectorale</name>
    <name type="common">Green alga</name>
    <dbReference type="NCBI Taxonomy" id="33097"/>
    <lineage>
        <taxon>Eukaryota</taxon>
        <taxon>Viridiplantae</taxon>
        <taxon>Chlorophyta</taxon>
        <taxon>core chlorophytes</taxon>
        <taxon>Chlorophyceae</taxon>
        <taxon>CS clade</taxon>
        <taxon>Chlamydomonadales</taxon>
        <taxon>Volvocaceae</taxon>
        <taxon>Gonium</taxon>
    </lineage>
</organism>
<gene>
    <name evidence="1" type="ORF">GPECTOR_16g586</name>
</gene>
<dbReference type="STRING" id="33097.A0A150GKS5"/>
<accession>A0A150GKS5</accession>
<evidence type="ECO:0000313" key="2">
    <source>
        <dbReference type="Proteomes" id="UP000075714"/>
    </source>
</evidence>
<name>A0A150GKS5_GONPE</name>
<sequence length="221" mass="24232">MSAEESHPYLELRPVTEGDGWDPAALAAAIGPATLPSGLDEDVEKAHLRAKRGWRDPRGLFGYSKDSPYKDLFVYFDAADRSSPVNVAASKAFYCYGLDGRQGAPDWSVIRGPCVIMRLPLPTMRNTLWVMCIYACVAPGSVSGIGACSQVAVPNDGQMAACTGEVEHFDFEYKPLIGRGELVDTLLFFRERDAQKVALKRDATQTAVIRAKVRPYVPYVP</sequence>
<keyword evidence="2" id="KW-1185">Reference proteome</keyword>
<protein>
    <submittedName>
        <fullName evidence="1">Uncharacterized protein</fullName>
    </submittedName>
</protein>
<reference evidence="2" key="1">
    <citation type="journal article" date="2016" name="Nat. Commun.">
        <title>The Gonium pectorale genome demonstrates co-option of cell cycle regulation during the evolution of multicellularity.</title>
        <authorList>
            <person name="Hanschen E.R."/>
            <person name="Marriage T.N."/>
            <person name="Ferris P.J."/>
            <person name="Hamaji T."/>
            <person name="Toyoda A."/>
            <person name="Fujiyama A."/>
            <person name="Neme R."/>
            <person name="Noguchi H."/>
            <person name="Minakuchi Y."/>
            <person name="Suzuki M."/>
            <person name="Kawai-Toyooka H."/>
            <person name="Smith D.R."/>
            <person name="Sparks H."/>
            <person name="Anderson J."/>
            <person name="Bakaric R."/>
            <person name="Luria V."/>
            <person name="Karger A."/>
            <person name="Kirschner M.W."/>
            <person name="Durand P.M."/>
            <person name="Michod R.E."/>
            <person name="Nozaki H."/>
            <person name="Olson B.J."/>
        </authorList>
    </citation>
    <scope>NUCLEOTIDE SEQUENCE [LARGE SCALE GENOMIC DNA]</scope>
    <source>
        <strain evidence="2">NIES-2863</strain>
    </source>
</reference>
<dbReference type="EMBL" id="LSYV01000017">
    <property type="protein sequence ID" value="KXZ50412.1"/>
    <property type="molecule type" value="Genomic_DNA"/>
</dbReference>
<proteinExistence type="predicted"/>
<evidence type="ECO:0000313" key="1">
    <source>
        <dbReference type="EMBL" id="KXZ50412.1"/>
    </source>
</evidence>
<dbReference type="OrthoDB" id="531519at2759"/>
<comment type="caution">
    <text evidence="1">The sequence shown here is derived from an EMBL/GenBank/DDBJ whole genome shotgun (WGS) entry which is preliminary data.</text>
</comment>
<dbReference type="Proteomes" id="UP000075714">
    <property type="component" value="Unassembled WGS sequence"/>
</dbReference>